<dbReference type="InterPro" id="IPR006710">
    <property type="entry name" value="Glyco_hydro_43"/>
</dbReference>
<dbReference type="Proteomes" id="UP000245647">
    <property type="component" value="Unassembled WGS sequence"/>
</dbReference>
<dbReference type="AlphaFoldDB" id="A0A2U2PAF8"/>
<sequence>MQRIVFTFLIIFLIQSGWVNAQAPALQTFTNPLLPHGADPFSFYKDGYYYYMHTGGNKLMLWKTKTLADLARAERKVIFDPPEGKAWSRELWAPEIHFIKGKWYVYFAADDGDNVNHRMYVIENASPDPMKGSWVFKGKVADKTDKWAIDGSVFTYKGKLYMVWSGWEGDTNGQQDIYIARMKNPVKITGKRVRISSPVYKWEKNGSLPGNPPHVSVNEGPQPLINGDKLFIIYSASGCWTDYYALGMLTYAGNKSVLDSASWRKNEQPVFAQTPENGVYGPGHNSFFKSPDGTEDWLLYHANSRPGEGCGGNRSPRAQKFTWNADGSPNFGLPVKTGQILAVPSVKKAE</sequence>
<dbReference type="SUPFAM" id="SSF75005">
    <property type="entry name" value="Arabinanase/levansucrase/invertase"/>
    <property type="match status" value="1"/>
</dbReference>
<dbReference type="PANTHER" id="PTHR43817">
    <property type="entry name" value="GLYCOSYL HYDROLASE"/>
    <property type="match status" value="1"/>
</dbReference>
<feature type="signal peptide" evidence="7">
    <location>
        <begin position="1"/>
        <end position="21"/>
    </location>
</feature>
<accession>A0A2U2PAF8</accession>
<organism evidence="8 9">
    <name type="scientific">Pararcticibacter amylolyticus</name>
    <dbReference type="NCBI Taxonomy" id="2173175"/>
    <lineage>
        <taxon>Bacteria</taxon>
        <taxon>Pseudomonadati</taxon>
        <taxon>Bacteroidota</taxon>
        <taxon>Sphingobacteriia</taxon>
        <taxon>Sphingobacteriales</taxon>
        <taxon>Sphingobacteriaceae</taxon>
        <taxon>Pararcticibacter</taxon>
    </lineage>
</organism>
<evidence type="ECO:0000313" key="8">
    <source>
        <dbReference type="EMBL" id="PWG78284.1"/>
    </source>
</evidence>
<gene>
    <name evidence="8" type="ORF">DDR33_23190</name>
</gene>
<dbReference type="PIRSF" id="PIRSF025414">
    <property type="entry name" value="Alpha-L-arabinofuranosidase"/>
    <property type="match status" value="1"/>
</dbReference>
<dbReference type="CDD" id="cd18820">
    <property type="entry name" value="GH43_LbAraf43-like"/>
    <property type="match status" value="1"/>
</dbReference>
<dbReference type="RefSeq" id="WP_109418188.1">
    <property type="nucleotide sequence ID" value="NZ_QEAS01000028.1"/>
</dbReference>
<evidence type="ECO:0000256" key="6">
    <source>
        <dbReference type="RuleBase" id="RU361187"/>
    </source>
</evidence>
<keyword evidence="3 6" id="KW-0378">Hydrolase</keyword>
<dbReference type="OrthoDB" id="177947at2"/>
<name>A0A2U2PAF8_9SPHI</name>
<reference evidence="8 9" key="1">
    <citation type="submission" date="2018-04" db="EMBL/GenBank/DDBJ databases">
        <title>Pedobacter chongqingensis sp. nov., isolated from a rottenly hemp rope.</title>
        <authorList>
            <person name="Cai Y."/>
        </authorList>
    </citation>
    <scope>NUCLEOTIDE SEQUENCE [LARGE SCALE GENOMIC DNA]</scope>
    <source>
        <strain evidence="8 9">FJ4-8</strain>
    </source>
</reference>
<dbReference type="Pfam" id="PF04616">
    <property type="entry name" value="Glyco_hydro_43"/>
    <property type="match status" value="1"/>
</dbReference>
<dbReference type="InterPro" id="IPR023296">
    <property type="entry name" value="Glyco_hydro_beta-prop_sf"/>
</dbReference>
<comment type="similarity">
    <text evidence="1 6">Belongs to the glycosyl hydrolase 43 family.</text>
</comment>
<evidence type="ECO:0000256" key="3">
    <source>
        <dbReference type="ARBA" id="ARBA00022801"/>
    </source>
</evidence>
<evidence type="ECO:0000256" key="2">
    <source>
        <dbReference type="ARBA" id="ARBA00022729"/>
    </source>
</evidence>
<evidence type="ECO:0000313" key="9">
    <source>
        <dbReference type="Proteomes" id="UP000245647"/>
    </source>
</evidence>
<keyword evidence="9" id="KW-1185">Reference proteome</keyword>
<feature type="site" description="Important for catalytic activity, responsible for pKa modulation of the active site Glu and correct orientation of both the proton donor and substrate" evidence="5">
    <location>
        <position position="150"/>
    </location>
</feature>
<keyword evidence="2 7" id="KW-0732">Signal</keyword>
<comment type="caution">
    <text evidence="8">The sequence shown here is derived from an EMBL/GenBank/DDBJ whole genome shotgun (WGS) entry which is preliminary data.</text>
</comment>
<protein>
    <submittedName>
        <fullName evidence="8">Glycosyl hydrolase family 43</fullName>
    </submittedName>
</protein>
<dbReference type="InterPro" id="IPR016828">
    <property type="entry name" value="Alpha-L-arabinofuranosidase"/>
</dbReference>
<dbReference type="Gene3D" id="2.115.10.20">
    <property type="entry name" value="Glycosyl hydrolase domain, family 43"/>
    <property type="match status" value="1"/>
</dbReference>
<evidence type="ECO:0000256" key="1">
    <source>
        <dbReference type="ARBA" id="ARBA00009865"/>
    </source>
</evidence>
<proteinExistence type="inferred from homology"/>
<keyword evidence="4 6" id="KW-0326">Glycosidase</keyword>
<evidence type="ECO:0000256" key="4">
    <source>
        <dbReference type="ARBA" id="ARBA00023295"/>
    </source>
</evidence>
<dbReference type="PANTHER" id="PTHR43817:SF1">
    <property type="entry name" value="HYDROLASE, FAMILY 43, PUTATIVE (AFU_ORTHOLOGUE AFUA_3G01660)-RELATED"/>
    <property type="match status" value="1"/>
</dbReference>
<evidence type="ECO:0000256" key="5">
    <source>
        <dbReference type="PIRSR" id="PIRSR606710-2"/>
    </source>
</evidence>
<dbReference type="EMBL" id="QEAS01000028">
    <property type="protein sequence ID" value="PWG78284.1"/>
    <property type="molecule type" value="Genomic_DNA"/>
</dbReference>
<feature type="chain" id="PRO_5015749729" evidence="7">
    <location>
        <begin position="22"/>
        <end position="350"/>
    </location>
</feature>
<dbReference type="GO" id="GO:0005975">
    <property type="term" value="P:carbohydrate metabolic process"/>
    <property type="evidence" value="ECO:0007669"/>
    <property type="project" value="InterPro"/>
</dbReference>
<evidence type="ECO:0000256" key="7">
    <source>
        <dbReference type="SAM" id="SignalP"/>
    </source>
</evidence>
<dbReference type="GO" id="GO:0004553">
    <property type="term" value="F:hydrolase activity, hydrolyzing O-glycosyl compounds"/>
    <property type="evidence" value="ECO:0007669"/>
    <property type="project" value="InterPro"/>
</dbReference>